<evidence type="ECO:0000313" key="1">
    <source>
        <dbReference type="EMBL" id="GAH04901.1"/>
    </source>
</evidence>
<accession>X1C9U4</accession>
<dbReference type="AlphaFoldDB" id="X1C9U4"/>
<comment type="caution">
    <text evidence="1">The sequence shown here is derived from an EMBL/GenBank/DDBJ whole genome shotgun (WGS) entry which is preliminary data.</text>
</comment>
<organism evidence="1">
    <name type="scientific">marine sediment metagenome</name>
    <dbReference type="NCBI Taxonomy" id="412755"/>
    <lineage>
        <taxon>unclassified sequences</taxon>
        <taxon>metagenomes</taxon>
        <taxon>ecological metagenomes</taxon>
    </lineage>
</organism>
<name>X1C9U4_9ZZZZ</name>
<feature type="non-terminal residue" evidence="1">
    <location>
        <position position="1"/>
    </location>
</feature>
<reference evidence="1" key="1">
    <citation type="journal article" date="2014" name="Front. Microbiol.">
        <title>High frequency of phylogenetically diverse reductive dehalogenase-homologous genes in deep subseafloor sedimentary metagenomes.</title>
        <authorList>
            <person name="Kawai M."/>
            <person name="Futagami T."/>
            <person name="Toyoda A."/>
            <person name="Takaki Y."/>
            <person name="Nishi S."/>
            <person name="Hori S."/>
            <person name="Arai W."/>
            <person name="Tsubouchi T."/>
            <person name="Morono Y."/>
            <person name="Uchiyama I."/>
            <person name="Ito T."/>
            <person name="Fujiyama A."/>
            <person name="Inagaki F."/>
            <person name="Takami H."/>
        </authorList>
    </citation>
    <scope>NUCLEOTIDE SEQUENCE</scope>
    <source>
        <strain evidence="1">Expedition CK06-06</strain>
    </source>
</reference>
<sequence>SRRAVYVGYDYGNIFCAVLKSFKIYTHFSSNT</sequence>
<gene>
    <name evidence="1" type="ORF">S01H4_40317</name>
</gene>
<proteinExistence type="predicted"/>
<dbReference type="EMBL" id="BART01021943">
    <property type="protein sequence ID" value="GAH04901.1"/>
    <property type="molecule type" value="Genomic_DNA"/>
</dbReference>
<protein>
    <submittedName>
        <fullName evidence="1">Uncharacterized protein</fullName>
    </submittedName>
</protein>